<dbReference type="RefSeq" id="WP_200760633.1">
    <property type="nucleotide sequence ID" value="NZ_AP023366.1"/>
</dbReference>
<evidence type="ECO:0000256" key="1">
    <source>
        <dbReference type="ARBA" id="ARBA00022741"/>
    </source>
</evidence>
<dbReference type="Gene3D" id="3.40.50.300">
    <property type="entry name" value="P-loop containing nucleotide triphosphate hydrolases"/>
    <property type="match status" value="1"/>
</dbReference>
<protein>
    <submittedName>
        <fullName evidence="7">Signal-transduction and transcriptional-control protein</fullName>
    </submittedName>
</protein>
<keyword evidence="4" id="KW-0238">DNA-binding</keyword>
<dbReference type="PROSITE" id="PS00688">
    <property type="entry name" value="SIGMA54_INTERACT_3"/>
    <property type="match status" value="1"/>
</dbReference>
<keyword evidence="3" id="KW-0805">Transcription regulation</keyword>
<dbReference type="Gene3D" id="1.10.10.60">
    <property type="entry name" value="Homeodomain-like"/>
    <property type="match status" value="1"/>
</dbReference>
<dbReference type="Gene3D" id="1.10.8.60">
    <property type="match status" value="1"/>
</dbReference>
<feature type="domain" description="Sigma-54 factor interaction" evidence="6">
    <location>
        <begin position="341"/>
        <end position="571"/>
    </location>
</feature>
<dbReference type="InterPro" id="IPR025943">
    <property type="entry name" value="Sigma_54_int_dom_ATP-bd_2"/>
</dbReference>
<dbReference type="AlphaFoldDB" id="A0A7I8D923"/>
<dbReference type="InterPro" id="IPR002197">
    <property type="entry name" value="HTH_Fis"/>
</dbReference>
<dbReference type="InterPro" id="IPR027417">
    <property type="entry name" value="P-loop_NTPase"/>
</dbReference>
<dbReference type="InterPro" id="IPR002078">
    <property type="entry name" value="Sigma_54_int"/>
</dbReference>
<dbReference type="InterPro" id="IPR058031">
    <property type="entry name" value="AAA_lid_NorR"/>
</dbReference>
<dbReference type="PROSITE" id="PS00675">
    <property type="entry name" value="SIGMA54_INTERACT_1"/>
    <property type="match status" value="1"/>
</dbReference>
<evidence type="ECO:0000256" key="4">
    <source>
        <dbReference type="ARBA" id="ARBA00023125"/>
    </source>
</evidence>
<dbReference type="EMBL" id="AP023366">
    <property type="protein sequence ID" value="BCJ86648.1"/>
    <property type="molecule type" value="Genomic_DNA"/>
</dbReference>
<evidence type="ECO:0000259" key="6">
    <source>
        <dbReference type="PROSITE" id="PS50045"/>
    </source>
</evidence>
<dbReference type="InterPro" id="IPR009057">
    <property type="entry name" value="Homeodomain-like_sf"/>
</dbReference>
<proteinExistence type="predicted"/>
<dbReference type="InterPro" id="IPR025944">
    <property type="entry name" value="Sigma_54_int_dom_CS"/>
</dbReference>
<dbReference type="GO" id="GO:0005524">
    <property type="term" value="F:ATP binding"/>
    <property type="evidence" value="ECO:0007669"/>
    <property type="project" value="UniProtKB-KW"/>
</dbReference>
<dbReference type="PANTHER" id="PTHR32071">
    <property type="entry name" value="TRANSCRIPTIONAL REGULATORY PROTEIN"/>
    <property type="match status" value="1"/>
</dbReference>
<dbReference type="InterPro" id="IPR029016">
    <property type="entry name" value="GAF-like_dom_sf"/>
</dbReference>
<dbReference type="SUPFAM" id="SSF52540">
    <property type="entry name" value="P-loop containing nucleoside triphosphate hydrolases"/>
    <property type="match status" value="1"/>
</dbReference>
<dbReference type="SMART" id="SM00382">
    <property type="entry name" value="AAA"/>
    <property type="match status" value="1"/>
</dbReference>
<evidence type="ECO:0000313" key="7">
    <source>
        <dbReference type="EMBL" id="BCJ86648.1"/>
    </source>
</evidence>
<dbReference type="Pfam" id="PF02954">
    <property type="entry name" value="HTH_8"/>
    <property type="match status" value="1"/>
</dbReference>
<dbReference type="PANTHER" id="PTHR32071:SF57">
    <property type="entry name" value="C4-DICARBOXYLATE TRANSPORT TRANSCRIPTIONAL REGULATORY PROTEIN DCTD"/>
    <property type="match status" value="1"/>
</dbReference>
<evidence type="ECO:0000256" key="3">
    <source>
        <dbReference type="ARBA" id="ARBA00023015"/>
    </source>
</evidence>
<dbReference type="Pfam" id="PF01590">
    <property type="entry name" value="GAF"/>
    <property type="match status" value="1"/>
</dbReference>
<dbReference type="Pfam" id="PF00158">
    <property type="entry name" value="Sigma54_activat"/>
    <property type="match status" value="1"/>
</dbReference>
<dbReference type="Proteomes" id="UP000593802">
    <property type="component" value="Chromosome"/>
</dbReference>
<organism evidence="7 8">
    <name type="scientific">Effusibacillus dendaii</name>
    <dbReference type="NCBI Taxonomy" id="2743772"/>
    <lineage>
        <taxon>Bacteria</taxon>
        <taxon>Bacillati</taxon>
        <taxon>Bacillota</taxon>
        <taxon>Bacilli</taxon>
        <taxon>Bacillales</taxon>
        <taxon>Alicyclobacillaceae</taxon>
        <taxon>Effusibacillus</taxon>
    </lineage>
</organism>
<keyword evidence="2" id="KW-0067">ATP-binding</keyword>
<dbReference type="InterPro" id="IPR003593">
    <property type="entry name" value="AAA+_ATPase"/>
</dbReference>
<dbReference type="SUPFAM" id="SSF46689">
    <property type="entry name" value="Homeodomain-like"/>
    <property type="match status" value="1"/>
</dbReference>
<evidence type="ECO:0000256" key="5">
    <source>
        <dbReference type="ARBA" id="ARBA00023163"/>
    </source>
</evidence>
<evidence type="ECO:0000256" key="2">
    <source>
        <dbReference type="ARBA" id="ARBA00022840"/>
    </source>
</evidence>
<evidence type="ECO:0000313" key="8">
    <source>
        <dbReference type="Proteomes" id="UP000593802"/>
    </source>
</evidence>
<dbReference type="PRINTS" id="PR01590">
    <property type="entry name" value="HTHFIS"/>
</dbReference>
<dbReference type="PROSITE" id="PS50045">
    <property type="entry name" value="SIGMA54_INTERACT_4"/>
    <property type="match status" value="1"/>
</dbReference>
<dbReference type="PROSITE" id="PS00676">
    <property type="entry name" value="SIGMA54_INTERACT_2"/>
    <property type="match status" value="1"/>
</dbReference>
<accession>A0A7I8D923</accession>
<dbReference type="GO" id="GO:0006355">
    <property type="term" value="P:regulation of DNA-templated transcription"/>
    <property type="evidence" value="ECO:0007669"/>
    <property type="project" value="InterPro"/>
</dbReference>
<dbReference type="KEGG" id="eff:skT53_16330"/>
<dbReference type="FunFam" id="3.40.50.300:FF:000006">
    <property type="entry name" value="DNA-binding transcriptional regulator NtrC"/>
    <property type="match status" value="1"/>
</dbReference>
<dbReference type="GO" id="GO:0043565">
    <property type="term" value="F:sequence-specific DNA binding"/>
    <property type="evidence" value="ECO:0007669"/>
    <property type="project" value="InterPro"/>
</dbReference>
<reference evidence="7 8" key="1">
    <citation type="submission" date="2020-08" db="EMBL/GenBank/DDBJ databases">
        <title>Complete Genome Sequence of Effusibacillus dendaii Strain skT53, Isolated from Farmland soil.</title>
        <authorList>
            <person name="Konishi T."/>
            <person name="Kawasaki H."/>
        </authorList>
    </citation>
    <scope>NUCLEOTIDE SEQUENCE [LARGE SCALE GENOMIC DNA]</scope>
    <source>
        <strain evidence="8">skT53</strain>
    </source>
</reference>
<name>A0A7I8D923_9BACL</name>
<gene>
    <name evidence="7" type="primary">acoR_2</name>
    <name evidence="7" type="ORF">skT53_16330</name>
</gene>
<dbReference type="InterPro" id="IPR025662">
    <property type="entry name" value="Sigma_54_int_dom_ATP-bd_1"/>
</dbReference>
<dbReference type="Pfam" id="PF25601">
    <property type="entry name" value="AAA_lid_14"/>
    <property type="match status" value="1"/>
</dbReference>
<keyword evidence="5" id="KW-0804">Transcription</keyword>
<sequence>MGNPLIAIRSTSELLSKMQELETKWTHFILDGLEPDQMRMNVYQSWKRCQSYGIDPRQKQTSLAMSDRQMTEWVKKSHLYQISLPVLQHLSDQIQDTGHLVTLCDNNGKIMYLQGDRTIMAKAEHMNFVPGADWSEQTAGTNAIGTCIAIQQPIQIFSFEHFCEGCHPWVCSSAPIKDPLTGQLLGVIDLTGPSELAQPHTLGITVLTSLTIQQLFSEISRKKSDYLQACFTRAKEQWKTDLVIVLDAALQIVNSTSAALSLFNTIDCQQFWSLPGVEDLKSALLNGINDVAEIYLPFWRVKIAIHPIVSDSERIGFLLNLKKSEWHGSGSQMVHNHWSEIIGQSNQFKNIVYKSQLVAPTNVPVLLTGESGTGKERFARAIHLASPRHRSPFLAVNCGAIPKELMASELFGYEAGTFTGGNPKGKAGKFEEANGGTLFLDEIGEMPQDLQVFLLRVLQEKEIIRLGSSKSIPVDVRIIAATNQSLENLMEEGKFRSDLFYRLNVVELRLPPLRERADDILLLCDHFIRKFTDKYGKLVRGIDYAVLSFFREYHWPGNIRELQNVIEHAVLFLQGEQIQMSDLPHALTTTLNNKKESPLELEEKKLLMQLIHETNGNLSEVARRCKIARTTLYRKMEKYNIR</sequence>
<dbReference type="CDD" id="cd00009">
    <property type="entry name" value="AAA"/>
    <property type="match status" value="1"/>
</dbReference>
<keyword evidence="8" id="KW-1185">Reference proteome</keyword>
<dbReference type="Gene3D" id="3.30.450.40">
    <property type="match status" value="1"/>
</dbReference>
<dbReference type="InterPro" id="IPR003018">
    <property type="entry name" value="GAF"/>
</dbReference>
<keyword evidence="1" id="KW-0547">Nucleotide-binding</keyword>